<dbReference type="CDD" id="cd14014">
    <property type="entry name" value="STKc_PknB_like"/>
    <property type="match status" value="1"/>
</dbReference>
<proteinExistence type="predicted"/>
<evidence type="ECO:0000313" key="10">
    <source>
        <dbReference type="EMBL" id="NKY35672.1"/>
    </source>
</evidence>
<dbReference type="InterPro" id="IPR000719">
    <property type="entry name" value="Prot_kinase_dom"/>
</dbReference>
<evidence type="ECO:0000256" key="7">
    <source>
        <dbReference type="PROSITE-ProRule" id="PRU10141"/>
    </source>
</evidence>
<dbReference type="Pfam" id="PF00069">
    <property type="entry name" value="Pkinase"/>
    <property type="match status" value="1"/>
</dbReference>
<evidence type="ECO:0000259" key="9">
    <source>
        <dbReference type="PROSITE" id="PS50011"/>
    </source>
</evidence>
<evidence type="ECO:0000256" key="6">
    <source>
        <dbReference type="ARBA" id="ARBA00022840"/>
    </source>
</evidence>
<accession>A0A846XI64</accession>
<evidence type="ECO:0000256" key="3">
    <source>
        <dbReference type="ARBA" id="ARBA00022679"/>
    </source>
</evidence>
<evidence type="ECO:0000256" key="2">
    <source>
        <dbReference type="ARBA" id="ARBA00022527"/>
    </source>
</evidence>
<keyword evidence="6 7" id="KW-0067">ATP-binding</keyword>
<dbReference type="PANTHER" id="PTHR43289:SF6">
    <property type="entry name" value="SERINE_THREONINE-PROTEIN KINASE NEKL-3"/>
    <property type="match status" value="1"/>
</dbReference>
<evidence type="ECO:0000313" key="11">
    <source>
        <dbReference type="Proteomes" id="UP000565715"/>
    </source>
</evidence>
<dbReference type="PANTHER" id="PTHR43289">
    <property type="entry name" value="MITOGEN-ACTIVATED PROTEIN KINASE KINASE KINASE 20-RELATED"/>
    <property type="match status" value="1"/>
</dbReference>
<keyword evidence="2 10" id="KW-0723">Serine/threonine-protein kinase</keyword>
<dbReference type="Proteomes" id="UP000565715">
    <property type="component" value="Unassembled WGS sequence"/>
</dbReference>
<feature type="binding site" evidence="7">
    <location>
        <position position="40"/>
    </location>
    <ligand>
        <name>ATP</name>
        <dbReference type="ChEBI" id="CHEBI:30616"/>
    </ligand>
</feature>
<dbReference type="RefSeq" id="WP_157112991.1">
    <property type="nucleotide sequence ID" value="NZ_JAAXOO010000005.1"/>
</dbReference>
<evidence type="ECO:0000256" key="1">
    <source>
        <dbReference type="ARBA" id="ARBA00012513"/>
    </source>
</evidence>
<name>A0A846XI64_9NOCA</name>
<dbReference type="PROSITE" id="PS50011">
    <property type="entry name" value="PROTEIN_KINASE_DOM"/>
    <property type="match status" value="1"/>
</dbReference>
<keyword evidence="3" id="KW-0808">Transferase</keyword>
<dbReference type="InterPro" id="IPR011009">
    <property type="entry name" value="Kinase-like_dom_sf"/>
</dbReference>
<comment type="caution">
    <text evidence="10">The sequence shown here is derived from an EMBL/GenBank/DDBJ whole genome shotgun (WGS) entry which is preliminary data.</text>
</comment>
<keyword evidence="4 7" id="KW-0547">Nucleotide-binding</keyword>
<feature type="transmembrane region" description="Helical" evidence="8">
    <location>
        <begin position="312"/>
        <end position="335"/>
    </location>
</feature>
<keyword evidence="8" id="KW-0812">Transmembrane</keyword>
<dbReference type="InterPro" id="IPR008271">
    <property type="entry name" value="Ser/Thr_kinase_AS"/>
</dbReference>
<dbReference type="AlphaFoldDB" id="A0A846XI64"/>
<dbReference type="InterPro" id="IPR017441">
    <property type="entry name" value="Protein_kinase_ATP_BS"/>
</dbReference>
<keyword evidence="11" id="KW-1185">Reference proteome</keyword>
<feature type="domain" description="Protein kinase" evidence="9">
    <location>
        <begin position="11"/>
        <end position="273"/>
    </location>
</feature>
<reference evidence="10 11" key="1">
    <citation type="submission" date="2020-04" db="EMBL/GenBank/DDBJ databases">
        <title>MicrobeNet Type strains.</title>
        <authorList>
            <person name="Nicholson A.C."/>
        </authorList>
    </citation>
    <scope>NUCLEOTIDE SEQUENCE [LARGE SCALE GENOMIC DNA]</scope>
    <source>
        <strain evidence="10 11">DSM 45078</strain>
    </source>
</reference>
<keyword evidence="8" id="KW-0472">Membrane</keyword>
<dbReference type="Gene3D" id="3.30.200.20">
    <property type="entry name" value="Phosphorylase Kinase, domain 1"/>
    <property type="match status" value="1"/>
</dbReference>
<dbReference type="GO" id="GO:0005524">
    <property type="term" value="F:ATP binding"/>
    <property type="evidence" value="ECO:0007669"/>
    <property type="project" value="UniProtKB-UniRule"/>
</dbReference>
<organism evidence="10 11">
    <name type="scientific">Nocardia speluncae</name>
    <dbReference type="NCBI Taxonomy" id="419477"/>
    <lineage>
        <taxon>Bacteria</taxon>
        <taxon>Bacillati</taxon>
        <taxon>Actinomycetota</taxon>
        <taxon>Actinomycetes</taxon>
        <taxon>Mycobacteriales</taxon>
        <taxon>Nocardiaceae</taxon>
        <taxon>Nocardia</taxon>
    </lineage>
</organism>
<dbReference type="GO" id="GO:0004674">
    <property type="term" value="F:protein serine/threonine kinase activity"/>
    <property type="evidence" value="ECO:0007669"/>
    <property type="project" value="UniProtKB-KW"/>
</dbReference>
<evidence type="ECO:0000256" key="5">
    <source>
        <dbReference type="ARBA" id="ARBA00022777"/>
    </source>
</evidence>
<dbReference type="PROSITE" id="PS00108">
    <property type="entry name" value="PROTEIN_KINASE_ST"/>
    <property type="match status" value="1"/>
</dbReference>
<keyword evidence="8" id="KW-1133">Transmembrane helix</keyword>
<dbReference type="EC" id="2.7.11.1" evidence="1"/>
<dbReference type="SMART" id="SM00220">
    <property type="entry name" value="S_TKc"/>
    <property type="match status" value="1"/>
</dbReference>
<dbReference type="Gene3D" id="1.10.510.10">
    <property type="entry name" value="Transferase(Phosphotransferase) domain 1"/>
    <property type="match status" value="1"/>
</dbReference>
<protein>
    <recommendedName>
        <fullName evidence="1">non-specific serine/threonine protein kinase</fullName>
        <ecNumber evidence="1">2.7.11.1</ecNumber>
    </recommendedName>
</protein>
<keyword evidence="5 10" id="KW-0418">Kinase</keyword>
<dbReference type="SUPFAM" id="SSF56112">
    <property type="entry name" value="Protein kinase-like (PK-like)"/>
    <property type="match status" value="1"/>
</dbReference>
<evidence type="ECO:0000256" key="8">
    <source>
        <dbReference type="SAM" id="Phobius"/>
    </source>
</evidence>
<sequence length="337" mass="35744">MLGAGATFAGYRIEGVLGQGGMGTVYRARHPRLPRTVALKLLNREVSTDLEVVRRFEREADVVARLDHAGIVGVLDRGANDGHLWIAMQYLRGTDAAHWDAAAHSPTTVTRLLGGTASALDYAHSRGILHRDVKPANIVIVPGDDFRDTYAVLTDFGIAGLTDSINTKITATGTFTATLAYASPEQLSGEVVDHRSDQYSLACTLFTLLAGEQPYPGTNPGHVVMGHIAQPVPRITAARADLPAALDEVFEQAMAKQRDGRFATCAEFITAALDVLGGRHTGSAGTPATVPAPECGTPVARGVSTVDRDFGIGWYAALIVFVLLFLISGAAALLLPY</sequence>
<dbReference type="EMBL" id="JAAXOO010000005">
    <property type="protein sequence ID" value="NKY35672.1"/>
    <property type="molecule type" value="Genomic_DNA"/>
</dbReference>
<evidence type="ECO:0000256" key="4">
    <source>
        <dbReference type="ARBA" id="ARBA00022741"/>
    </source>
</evidence>
<dbReference type="PROSITE" id="PS00107">
    <property type="entry name" value="PROTEIN_KINASE_ATP"/>
    <property type="match status" value="1"/>
</dbReference>
<gene>
    <name evidence="10" type="ORF">HGA13_21730</name>
</gene>